<feature type="domain" description="SPK" evidence="2">
    <location>
        <begin position="32"/>
        <end position="145"/>
    </location>
</feature>
<gene>
    <name evidence="3" type="ORF">L3Y34_007566</name>
</gene>
<feature type="region of interest" description="Disordered" evidence="1">
    <location>
        <begin position="1"/>
        <end position="30"/>
    </location>
</feature>
<evidence type="ECO:0000259" key="2">
    <source>
        <dbReference type="SMART" id="SM00583"/>
    </source>
</evidence>
<protein>
    <recommendedName>
        <fullName evidence="2">SPK domain-containing protein</fullName>
    </recommendedName>
</protein>
<sequence>MNLKEEYTSSARGHKCTMNKTSSSRHNATSCKNTRALKKVCRRVPDIAIHFEVLNTAIPKLRIRKIQGQKNEARNFKERFDRFRHTIHQIDELNMEAKVKMLFALSVPVDAYFLDDMKKDADVSVDEWSRITYYKRKDGELELKGNHVRDSPATSSLKETQKYKARYAPQKYKARYAPQKYKARYVPQKYKARYAPQKYKARYVPQKYKARYVPQKYQARYVPQKYKARYAPQKYKARYVPQKYKALFLFLLICLNGIATQCTSDTIPDSLATLTQYEVGTEGDDYYSHFLVNGGASFTYGNVSAEAIRELSAYAISAATTNCTSSCLTSVSAFYKADSDKLTLIMLRPSDESFYPNYTSMGLPPFLCATVSGNCGSTKPLYQFYSSTYEDYYADVEQMNNTNATYSVAMMGDPLCYLWIPLTTTTTTTTTTTSPLNTTTTVPVNGTTTTIPLNETTNTSQTNETTTTLPINGTTTTLPSNGTTNGTTTTTPPSSGNVTTNTLPSTGTNTTTPSSGGNNSTNSPDGGGSGEPPGNSDGDNEENKGWWHTWRWPIIVAACLTGASIILSLIACLTCCFIGSAAVAAKPYSPPPIYTSPSPPELPPNPVEAPSVQPFTVGLPPSVPY</sequence>
<organism evidence="3 4">
    <name type="scientific">Caenorhabditis briggsae</name>
    <dbReference type="NCBI Taxonomy" id="6238"/>
    <lineage>
        <taxon>Eukaryota</taxon>
        <taxon>Metazoa</taxon>
        <taxon>Ecdysozoa</taxon>
        <taxon>Nematoda</taxon>
        <taxon>Chromadorea</taxon>
        <taxon>Rhabditida</taxon>
        <taxon>Rhabditina</taxon>
        <taxon>Rhabditomorpha</taxon>
        <taxon>Rhabditoidea</taxon>
        <taxon>Rhabditidae</taxon>
        <taxon>Peloderinae</taxon>
        <taxon>Caenorhabditis</taxon>
    </lineage>
</organism>
<evidence type="ECO:0000256" key="1">
    <source>
        <dbReference type="SAM" id="MobiDB-lite"/>
    </source>
</evidence>
<accession>A0AAE9CZV7</accession>
<feature type="compositionally biased region" description="Pro residues" evidence="1">
    <location>
        <begin position="591"/>
        <end position="607"/>
    </location>
</feature>
<dbReference type="PANTHER" id="PTHR23362">
    <property type="entry name" value="L-PLASTIN-RELATED"/>
    <property type="match status" value="1"/>
</dbReference>
<dbReference type="InterPro" id="IPR053315">
    <property type="entry name" value="Peptidase_C14A"/>
</dbReference>
<proteinExistence type="predicted"/>
<reference evidence="3 4" key="1">
    <citation type="submission" date="2022-02" db="EMBL/GenBank/DDBJ databases">
        <title>Chromosome-level reference genomes for two strains of Caenorhabditis briggsae: an improved platform for comparative genomics.</title>
        <authorList>
            <person name="Stevens L."/>
            <person name="Andersen E.C."/>
        </authorList>
    </citation>
    <scope>NUCLEOTIDE SEQUENCE [LARGE SCALE GENOMIC DNA]</scope>
    <source>
        <strain evidence="3">QX1410_ONT</strain>
        <tissue evidence="3">Whole-organism</tissue>
    </source>
</reference>
<feature type="region of interest" description="Disordered" evidence="1">
    <location>
        <begin position="428"/>
        <end position="544"/>
    </location>
</feature>
<dbReference type="Pfam" id="PF04435">
    <property type="entry name" value="SPK"/>
    <property type="match status" value="1"/>
</dbReference>
<feature type="compositionally biased region" description="Low complexity" evidence="1">
    <location>
        <begin position="428"/>
        <end position="524"/>
    </location>
</feature>
<evidence type="ECO:0000313" key="3">
    <source>
        <dbReference type="EMBL" id="ULT88446.1"/>
    </source>
</evidence>
<feature type="region of interest" description="Disordered" evidence="1">
    <location>
        <begin position="591"/>
        <end position="613"/>
    </location>
</feature>
<feature type="compositionally biased region" description="Polar residues" evidence="1">
    <location>
        <begin position="18"/>
        <end position="30"/>
    </location>
</feature>
<dbReference type="InterPro" id="IPR006570">
    <property type="entry name" value="SPK_dom"/>
</dbReference>
<dbReference type="EMBL" id="CP090895">
    <property type="protein sequence ID" value="ULT88446.1"/>
    <property type="molecule type" value="Genomic_DNA"/>
</dbReference>
<evidence type="ECO:0000313" key="4">
    <source>
        <dbReference type="Proteomes" id="UP000827892"/>
    </source>
</evidence>
<dbReference type="PANTHER" id="PTHR23362:SF8">
    <property type="entry name" value="SPK DOMAIN-CONTAINING PROTEIN"/>
    <property type="match status" value="1"/>
</dbReference>
<dbReference type="SMART" id="SM00583">
    <property type="entry name" value="SPK"/>
    <property type="match status" value="1"/>
</dbReference>
<name>A0AAE9CZV7_CAEBR</name>
<dbReference type="Proteomes" id="UP000827892">
    <property type="component" value="Chromosome V"/>
</dbReference>
<dbReference type="AlphaFoldDB" id="A0AAE9CZV7"/>